<dbReference type="Proteomes" id="UP000531950">
    <property type="component" value="Unassembled WGS sequence"/>
</dbReference>
<dbReference type="RefSeq" id="WP_177078990.1">
    <property type="nucleotide sequence ID" value="NZ_JACARG010000043.1"/>
</dbReference>
<organism evidence="1 3">
    <name type="scientific">Pseudomonas yamanorum</name>
    <dbReference type="NCBI Taxonomy" id="515393"/>
    <lineage>
        <taxon>Bacteria</taxon>
        <taxon>Pseudomonadati</taxon>
        <taxon>Pseudomonadota</taxon>
        <taxon>Gammaproteobacteria</taxon>
        <taxon>Pseudomonadales</taxon>
        <taxon>Pseudomonadaceae</taxon>
        <taxon>Pseudomonas</taxon>
    </lineage>
</organism>
<dbReference type="EMBL" id="JACARF010000025">
    <property type="protein sequence ID" value="NWE78042.1"/>
    <property type="molecule type" value="Genomic_DNA"/>
</dbReference>
<proteinExistence type="predicted"/>
<sequence>MKEWNMVCSVSSGTVRMINIKDNELWHVPSSAKSSQEFIPASNASGVRDSGNVSWADVLTSLHTIVRWLRELLDRDVLTTDKNTVTPDAEPPVKVIPDKQVPLDTPKPVMPDSPADFFLRKNGGKPKDIVNAFTATAPGFGDNFDVSTHAAVIKMMMLKFGQSPADVFDEVKRSTTGYDITMKDGFTVHVAHDELTRATRAARFGGGDEGAIRDASFIFATFVKRKQMETLELRADASFDEALTKTLSGEFPKRALEGMGMTGFMQYVPSSFLRGKDTVGLAETRYLGASLVLDGVRYNYQARERLGDSYGYRLTGDETLSDELLVDPRKGTVQVSSVPVGVKPENIWAGFYQGVEGNCVTVSAMKAAMMKLGQSPAGIYKRISATGDGYAVVMRDGFKLRITHEELKKAEQHSNLNGTDKVLVKDANFLYAVSAKRAQLENHEGRAGQSFETAMETLNNGELPGDGFRRLGLYAYTRPSTVQELAGGVLGTLANFQHSVVVVNGDIDLYGYKESLLSSTWNNKSGYAVKLV</sequence>
<dbReference type="Proteomes" id="UP000537188">
    <property type="component" value="Unassembled WGS sequence"/>
</dbReference>
<protein>
    <submittedName>
        <fullName evidence="1">Uncharacterized protein</fullName>
    </submittedName>
</protein>
<evidence type="ECO:0000313" key="1">
    <source>
        <dbReference type="EMBL" id="NWE15384.1"/>
    </source>
</evidence>
<reference evidence="3 4" key="1">
    <citation type="submission" date="2020-04" db="EMBL/GenBank/DDBJ databases">
        <title>Molecular characterization of pseudomonads from Agaricus bisporus reveal novel blotch 2 pathogens in Western Europe.</title>
        <authorList>
            <person name="Taparia T."/>
            <person name="Krijger M."/>
            <person name="Haynes E."/>
            <person name="Elpinstone J.G."/>
            <person name="Noble R."/>
            <person name="Van Der Wolf J."/>
        </authorList>
    </citation>
    <scope>NUCLEOTIDE SEQUENCE [LARGE SCALE GENOMIC DNA]</scope>
    <source>
        <strain evidence="2 4">IPO3781</strain>
        <strain evidence="1 3">IPO3782</strain>
    </source>
</reference>
<evidence type="ECO:0000313" key="2">
    <source>
        <dbReference type="EMBL" id="NWE78042.1"/>
    </source>
</evidence>
<comment type="caution">
    <text evidence="1">The sequence shown here is derived from an EMBL/GenBank/DDBJ whole genome shotgun (WGS) entry which is preliminary data.</text>
</comment>
<gene>
    <name evidence="1" type="ORF">HX822_20810</name>
    <name evidence="2" type="ORF">HX828_21030</name>
</gene>
<evidence type="ECO:0000313" key="3">
    <source>
        <dbReference type="Proteomes" id="UP000531950"/>
    </source>
</evidence>
<accession>A0A7Y8EIP0</accession>
<dbReference type="EMBL" id="JACARG010000043">
    <property type="protein sequence ID" value="NWE15384.1"/>
    <property type="molecule type" value="Genomic_DNA"/>
</dbReference>
<dbReference type="AlphaFoldDB" id="A0A7Y8EIP0"/>
<name>A0A7Y8EIP0_9PSED</name>
<evidence type="ECO:0000313" key="4">
    <source>
        <dbReference type="Proteomes" id="UP000537188"/>
    </source>
</evidence>